<feature type="region of interest" description="Disordered" evidence="1">
    <location>
        <begin position="72"/>
        <end position="98"/>
    </location>
</feature>
<dbReference type="EMBL" id="PKPP01019205">
    <property type="protein sequence ID" value="PWA35864.1"/>
    <property type="molecule type" value="Genomic_DNA"/>
</dbReference>
<accession>A0A2U1KGF0</accession>
<sequence length="151" mass="17312">MANNQNALPFDLDSPMMMKQRKRENNLLNWKWDAVIVIEDSDDEVVLFDSEGNKDNNDGTIPTAAIVGDEVVHEGPNEEQNATPPVNGNADDETDRDEILADDVPKLGLKRKNIPRVKITGKRRLYQVFDEDESEKNEDKEDEHTEDDEWF</sequence>
<proteinExistence type="predicted"/>
<comment type="caution">
    <text evidence="2">The sequence shown here is derived from an EMBL/GenBank/DDBJ whole genome shotgun (WGS) entry which is preliminary data.</text>
</comment>
<gene>
    <name evidence="2" type="ORF">CTI12_AA605540</name>
</gene>
<evidence type="ECO:0000313" key="2">
    <source>
        <dbReference type="EMBL" id="PWA35864.1"/>
    </source>
</evidence>
<evidence type="ECO:0000256" key="1">
    <source>
        <dbReference type="SAM" id="MobiDB-lite"/>
    </source>
</evidence>
<reference evidence="2 3" key="1">
    <citation type="journal article" date="2018" name="Mol. Plant">
        <title>The genome of Artemisia annua provides insight into the evolution of Asteraceae family and artemisinin biosynthesis.</title>
        <authorList>
            <person name="Shen Q."/>
            <person name="Zhang L."/>
            <person name="Liao Z."/>
            <person name="Wang S."/>
            <person name="Yan T."/>
            <person name="Shi P."/>
            <person name="Liu M."/>
            <person name="Fu X."/>
            <person name="Pan Q."/>
            <person name="Wang Y."/>
            <person name="Lv Z."/>
            <person name="Lu X."/>
            <person name="Zhang F."/>
            <person name="Jiang W."/>
            <person name="Ma Y."/>
            <person name="Chen M."/>
            <person name="Hao X."/>
            <person name="Li L."/>
            <person name="Tang Y."/>
            <person name="Lv G."/>
            <person name="Zhou Y."/>
            <person name="Sun X."/>
            <person name="Brodelius P.E."/>
            <person name="Rose J.K.C."/>
            <person name="Tang K."/>
        </authorList>
    </citation>
    <scope>NUCLEOTIDE SEQUENCE [LARGE SCALE GENOMIC DNA]</scope>
    <source>
        <strain evidence="3">cv. Huhao1</strain>
        <tissue evidence="2">Leaf</tissue>
    </source>
</reference>
<organism evidence="2 3">
    <name type="scientific">Artemisia annua</name>
    <name type="common">Sweet wormwood</name>
    <dbReference type="NCBI Taxonomy" id="35608"/>
    <lineage>
        <taxon>Eukaryota</taxon>
        <taxon>Viridiplantae</taxon>
        <taxon>Streptophyta</taxon>
        <taxon>Embryophyta</taxon>
        <taxon>Tracheophyta</taxon>
        <taxon>Spermatophyta</taxon>
        <taxon>Magnoliopsida</taxon>
        <taxon>eudicotyledons</taxon>
        <taxon>Gunneridae</taxon>
        <taxon>Pentapetalae</taxon>
        <taxon>asterids</taxon>
        <taxon>campanulids</taxon>
        <taxon>Asterales</taxon>
        <taxon>Asteraceae</taxon>
        <taxon>Asteroideae</taxon>
        <taxon>Anthemideae</taxon>
        <taxon>Artemisiinae</taxon>
        <taxon>Artemisia</taxon>
    </lineage>
</organism>
<evidence type="ECO:0000313" key="3">
    <source>
        <dbReference type="Proteomes" id="UP000245207"/>
    </source>
</evidence>
<keyword evidence="3" id="KW-1185">Reference proteome</keyword>
<name>A0A2U1KGF0_ARTAN</name>
<dbReference type="Proteomes" id="UP000245207">
    <property type="component" value="Unassembled WGS sequence"/>
</dbReference>
<protein>
    <submittedName>
        <fullName evidence="2">Uncharacterized protein</fullName>
    </submittedName>
</protein>
<dbReference type="AlphaFoldDB" id="A0A2U1KGF0"/>
<feature type="region of interest" description="Disordered" evidence="1">
    <location>
        <begin position="127"/>
        <end position="151"/>
    </location>
</feature>